<feature type="transmembrane region" description="Helical" evidence="11">
    <location>
        <begin position="112"/>
        <end position="136"/>
    </location>
</feature>
<dbReference type="Proteomes" id="UP001498398">
    <property type="component" value="Unassembled WGS sequence"/>
</dbReference>
<organism evidence="12 13">
    <name type="scientific">Marasmiellus scandens</name>
    <dbReference type="NCBI Taxonomy" id="2682957"/>
    <lineage>
        <taxon>Eukaryota</taxon>
        <taxon>Fungi</taxon>
        <taxon>Dikarya</taxon>
        <taxon>Basidiomycota</taxon>
        <taxon>Agaricomycotina</taxon>
        <taxon>Agaricomycetes</taxon>
        <taxon>Agaricomycetidae</taxon>
        <taxon>Agaricales</taxon>
        <taxon>Marasmiineae</taxon>
        <taxon>Omphalotaceae</taxon>
        <taxon>Marasmiellus</taxon>
    </lineage>
</organism>
<gene>
    <name evidence="12" type="primary">STE3_2</name>
    <name evidence="12" type="ORF">VKT23_019808</name>
</gene>
<dbReference type="CDD" id="cd14966">
    <property type="entry name" value="7tmD_STE3"/>
    <property type="match status" value="1"/>
</dbReference>
<evidence type="ECO:0000256" key="7">
    <source>
        <dbReference type="ARBA" id="ARBA00023136"/>
    </source>
</evidence>
<keyword evidence="8 12" id="KW-0675">Receptor</keyword>
<keyword evidence="6" id="KW-0297">G-protein coupled receptor</keyword>
<feature type="transmembrane region" description="Helical" evidence="11">
    <location>
        <begin position="274"/>
        <end position="291"/>
    </location>
</feature>
<comment type="caution">
    <text evidence="12">The sequence shown here is derived from an EMBL/GenBank/DDBJ whole genome shotgun (WGS) entry which is preliminary data.</text>
</comment>
<keyword evidence="3" id="KW-0589">Pheromone response</keyword>
<feature type="transmembrane region" description="Helical" evidence="11">
    <location>
        <begin position="39"/>
        <end position="59"/>
    </location>
</feature>
<dbReference type="PANTHER" id="PTHR28097:SF1">
    <property type="entry name" value="PHEROMONE A FACTOR RECEPTOR"/>
    <property type="match status" value="1"/>
</dbReference>
<evidence type="ECO:0000256" key="10">
    <source>
        <dbReference type="SAM" id="MobiDB-lite"/>
    </source>
</evidence>
<evidence type="ECO:0000256" key="2">
    <source>
        <dbReference type="ARBA" id="ARBA00011085"/>
    </source>
</evidence>
<feature type="transmembrane region" description="Helical" evidence="11">
    <location>
        <begin position="206"/>
        <end position="229"/>
    </location>
</feature>
<dbReference type="Pfam" id="PF02076">
    <property type="entry name" value="STE3"/>
    <property type="match status" value="1"/>
</dbReference>
<reference evidence="12 13" key="1">
    <citation type="submission" date="2024-01" db="EMBL/GenBank/DDBJ databases">
        <title>A draft genome for the cacao thread blight pathogen Marasmiellus scandens.</title>
        <authorList>
            <person name="Baruah I.K."/>
            <person name="Leung J."/>
            <person name="Bukari Y."/>
            <person name="Amoako-Attah I."/>
            <person name="Meinhardt L.W."/>
            <person name="Bailey B.A."/>
            <person name="Cohen S.P."/>
        </authorList>
    </citation>
    <scope>NUCLEOTIDE SEQUENCE [LARGE SCALE GENOMIC DNA]</scope>
    <source>
        <strain evidence="12 13">GH-19</strain>
    </source>
</reference>
<evidence type="ECO:0000256" key="8">
    <source>
        <dbReference type="ARBA" id="ARBA00023170"/>
    </source>
</evidence>
<evidence type="ECO:0000256" key="3">
    <source>
        <dbReference type="ARBA" id="ARBA00022507"/>
    </source>
</evidence>
<evidence type="ECO:0000256" key="1">
    <source>
        <dbReference type="ARBA" id="ARBA00004141"/>
    </source>
</evidence>
<dbReference type="PRINTS" id="PR00901">
    <property type="entry name" value="PHEROMONEBAR"/>
</dbReference>
<keyword evidence="13" id="KW-1185">Reference proteome</keyword>
<evidence type="ECO:0000256" key="6">
    <source>
        <dbReference type="ARBA" id="ARBA00023040"/>
    </source>
</evidence>
<sequence>MSKDPTYPLFPILAFLGFVLSLIPFPWHLQAWNSGTCAFMFWTALACIIGFVNSLVWQNSISNVAPIWCDIVTQLMLASGVGLPAAILCISRRLYKITSVHSVSNSREDKRRAICIDMAIALGIPILVLILHTVVQPRRFDIFEGVGCAPVTYHTLAAYFLFFTWPILLGLVALGFSAMTLRSFYIRRLQFNQLAGVNSALNPGRYFRLIILAITNIFCTIPLGVWTIFNFSNGDRLEHWTSWDDAHVDFERVVLHPALLWRNSSLQITVEANRWLPVAYAFVFFAIFGFGEEAMKNYRRAFWFLAKPFGFSPAKKLSIPPFKPELSKYRTDDMTRKGDVELGFNTRDFSSAPPAYTRTVQVSQSETSVSETLAPSSSSFRDSCSMFPHMSYSERLQMLSMHHNRPYTPNTFSTYSYGSSLSIVSCDEDSDSNRISISDVYPASQPPSRLPSIIIIGRPDAEIDTDDSDTQSMHSQSSTYTSAPSSFTSVYHSTPDLTTTTARAPTPMPALSSMNRSGSYSRPFANSTVHLHAGHVGSGPGANGQVKGGIQIMMETHTETTTS</sequence>
<feature type="transmembrane region" description="Helical" evidence="11">
    <location>
        <begin position="71"/>
        <end position="91"/>
    </location>
</feature>
<feature type="region of interest" description="Disordered" evidence="10">
    <location>
        <begin position="462"/>
        <end position="486"/>
    </location>
</feature>
<evidence type="ECO:0000256" key="9">
    <source>
        <dbReference type="ARBA" id="ARBA00023224"/>
    </source>
</evidence>
<dbReference type="InterPro" id="IPR001499">
    <property type="entry name" value="GPCR_STE3"/>
</dbReference>
<accession>A0ABR1IKD0</accession>
<dbReference type="PRINTS" id="PR00899">
    <property type="entry name" value="GPCRSTE3"/>
</dbReference>
<comment type="similarity">
    <text evidence="2">Belongs to the G-protein coupled receptor 4 family.</text>
</comment>
<evidence type="ECO:0000313" key="13">
    <source>
        <dbReference type="Proteomes" id="UP001498398"/>
    </source>
</evidence>
<dbReference type="InterPro" id="IPR000481">
    <property type="entry name" value="GPCR_Pheromne_B_alpha_rcpt"/>
</dbReference>
<evidence type="ECO:0000256" key="11">
    <source>
        <dbReference type="SAM" id="Phobius"/>
    </source>
</evidence>
<name>A0ABR1IKD0_9AGAR</name>
<dbReference type="PANTHER" id="PTHR28097">
    <property type="entry name" value="PHEROMONE A FACTOR RECEPTOR"/>
    <property type="match status" value="1"/>
</dbReference>
<evidence type="ECO:0000313" key="12">
    <source>
        <dbReference type="EMBL" id="KAK7435115.1"/>
    </source>
</evidence>
<keyword evidence="7 11" id="KW-0472">Membrane</keyword>
<feature type="compositionally biased region" description="Low complexity" evidence="10">
    <location>
        <begin position="475"/>
        <end position="486"/>
    </location>
</feature>
<protein>
    <submittedName>
        <fullName evidence="12">A-factor receptor</fullName>
    </submittedName>
</protein>
<keyword evidence="9" id="KW-0807">Transducer</keyword>
<evidence type="ECO:0000256" key="4">
    <source>
        <dbReference type="ARBA" id="ARBA00022692"/>
    </source>
</evidence>
<keyword evidence="4 11" id="KW-0812">Transmembrane</keyword>
<keyword evidence="5 11" id="KW-1133">Transmembrane helix</keyword>
<feature type="transmembrane region" description="Helical" evidence="11">
    <location>
        <begin position="156"/>
        <end position="185"/>
    </location>
</feature>
<feature type="transmembrane region" description="Helical" evidence="11">
    <location>
        <begin position="6"/>
        <end position="27"/>
    </location>
</feature>
<proteinExistence type="inferred from homology"/>
<evidence type="ECO:0000256" key="5">
    <source>
        <dbReference type="ARBA" id="ARBA00022989"/>
    </source>
</evidence>
<comment type="subcellular location">
    <subcellularLocation>
        <location evidence="1">Membrane</location>
        <topology evidence="1">Multi-pass membrane protein</topology>
    </subcellularLocation>
</comment>
<dbReference type="EMBL" id="JBANRG010000111">
    <property type="protein sequence ID" value="KAK7435115.1"/>
    <property type="molecule type" value="Genomic_DNA"/>
</dbReference>